<evidence type="ECO:0000313" key="3">
    <source>
        <dbReference type="EMBL" id="CAB4182057.1"/>
    </source>
</evidence>
<evidence type="ECO:0000313" key="6">
    <source>
        <dbReference type="EMBL" id="CAB4222576.1"/>
    </source>
</evidence>
<reference evidence="1" key="1">
    <citation type="submission" date="2020-05" db="EMBL/GenBank/DDBJ databases">
        <authorList>
            <person name="Chiriac C."/>
            <person name="Salcher M."/>
            <person name="Ghai R."/>
            <person name="Kavagutti S V."/>
        </authorList>
    </citation>
    <scope>NUCLEOTIDE SEQUENCE</scope>
</reference>
<dbReference type="EMBL" id="LR797518">
    <property type="protein sequence ID" value="CAB4222576.1"/>
    <property type="molecule type" value="Genomic_DNA"/>
</dbReference>
<evidence type="ECO:0000313" key="5">
    <source>
        <dbReference type="EMBL" id="CAB4211097.1"/>
    </source>
</evidence>
<dbReference type="EMBL" id="LR797369">
    <property type="protein sequence ID" value="CAB4211097.1"/>
    <property type="molecule type" value="Genomic_DNA"/>
</dbReference>
<accession>A0A6J5PES8</accession>
<name>A0A6J5PES8_9CAUD</name>
<protein>
    <submittedName>
        <fullName evidence="1">Uncharacterized protein</fullName>
    </submittedName>
</protein>
<gene>
    <name evidence="3" type="ORF">UFOVP1065_123</name>
    <name evidence="4" type="ORF">UFOVP1198_92</name>
    <name evidence="5" type="ORF">UFOVP1418_84</name>
    <name evidence="7" type="ORF">UFOVP1524_66</name>
    <name evidence="6" type="ORF">UFOVP1651_66</name>
    <name evidence="1" type="ORF">UFOVP908_44</name>
    <name evidence="2" type="ORF">UFOVP990_92</name>
</gene>
<evidence type="ECO:0000313" key="1">
    <source>
        <dbReference type="EMBL" id="CAB4170389.1"/>
    </source>
</evidence>
<dbReference type="EMBL" id="LR796945">
    <property type="protein sequence ID" value="CAB4176926.1"/>
    <property type="molecule type" value="Genomic_DNA"/>
</dbReference>
<evidence type="ECO:0000313" key="4">
    <source>
        <dbReference type="EMBL" id="CAB4190704.1"/>
    </source>
</evidence>
<dbReference type="EMBL" id="LR798378">
    <property type="protein sequence ID" value="CAB5227687.1"/>
    <property type="molecule type" value="Genomic_DNA"/>
</dbReference>
<dbReference type="EMBL" id="LR797021">
    <property type="protein sequence ID" value="CAB4182057.1"/>
    <property type="molecule type" value="Genomic_DNA"/>
</dbReference>
<proteinExistence type="predicted"/>
<evidence type="ECO:0000313" key="7">
    <source>
        <dbReference type="EMBL" id="CAB5227687.1"/>
    </source>
</evidence>
<sequence length="133" mass="15916">MSVKLKIKSKHLALEPAIIRTEENKLKRKIRWARLHQQNEEEMSATCSLNSFCSHRRFEVRNEARATYLARAYIEGREYESVEKSRKEETVFHLYIVPRIVSMVIKYKLGKLEKYMKPDDVKAVRDEIKKWSE</sequence>
<dbReference type="EMBL" id="LR796860">
    <property type="protein sequence ID" value="CAB4170389.1"/>
    <property type="molecule type" value="Genomic_DNA"/>
</dbReference>
<dbReference type="EMBL" id="LR797157">
    <property type="protein sequence ID" value="CAB4190704.1"/>
    <property type="molecule type" value="Genomic_DNA"/>
</dbReference>
<evidence type="ECO:0000313" key="2">
    <source>
        <dbReference type="EMBL" id="CAB4176926.1"/>
    </source>
</evidence>
<organism evidence="1">
    <name type="scientific">uncultured Caudovirales phage</name>
    <dbReference type="NCBI Taxonomy" id="2100421"/>
    <lineage>
        <taxon>Viruses</taxon>
        <taxon>Duplodnaviria</taxon>
        <taxon>Heunggongvirae</taxon>
        <taxon>Uroviricota</taxon>
        <taxon>Caudoviricetes</taxon>
        <taxon>Peduoviridae</taxon>
        <taxon>Maltschvirus</taxon>
        <taxon>Maltschvirus maltsch</taxon>
    </lineage>
</organism>